<evidence type="ECO:0000259" key="1">
    <source>
        <dbReference type="PROSITE" id="PS51725"/>
    </source>
</evidence>
<dbReference type="PANTHER" id="PTHR37811:SF2">
    <property type="entry name" value="ABM DOMAIN-CONTAINING PROTEIN"/>
    <property type="match status" value="1"/>
</dbReference>
<dbReference type="Pfam" id="PF03992">
    <property type="entry name" value="ABM"/>
    <property type="match status" value="1"/>
</dbReference>
<keyword evidence="3" id="KW-1185">Reference proteome</keyword>
<reference evidence="2" key="1">
    <citation type="submission" date="2021-12" db="EMBL/GenBank/DDBJ databases">
        <title>Enterovibrio ZSDZ35 sp. nov. and Enterovibrio ZSDZ42 sp. nov., isolated from coastal seawater in Qingdao.</title>
        <authorList>
            <person name="Zhang P."/>
        </authorList>
    </citation>
    <scope>NUCLEOTIDE SEQUENCE</scope>
    <source>
        <strain evidence="2">ZSDZ42</strain>
    </source>
</reference>
<dbReference type="PROSITE" id="PS51725">
    <property type="entry name" value="ABM"/>
    <property type="match status" value="1"/>
</dbReference>
<dbReference type="InterPro" id="IPR011008">
    <property type="entry name" value="Dimeric_a/b-barrel"/>
</dbReference>
<dbReference type="EMBL" id="JAJUBC010000011">
    <property type="protein sequence ID" value="MDD1793729.1"/>
    <property type="molecule type" value="Genomic_DNA"/>
</dbReference>
<dbReference type="SUPFAM" id="SSF54909">
    <property type="entry name" value="Dimeric alpha+beta barrel"/>
    <property type="match status" value="1"/>
</dbReference>
<sequence length="108" mass="12631">MIAVIFEVEPYPEHKNAYLDMAASLRESLEAVEGFISIERFQSMTKEGRILSLSFWETEAAISQWREHLQHQIAQQEGKDRLFRDYRIRVADVVRDYGMGKTPNTDTH</sequence>
<gene>
    <name evidence="2" type="ORF">LRP50_11365</name>
</gene>
<dbReference type="Gene3D" id="3.30.70.100">
    <property type="match status" value="1"/>
</dbReference>
<protein>
    <submittedName>
        <fullName evidence="2">Antibiotic biosynthesis monooxygenase</fullName>
    </submittedName>
</protein>
<feature type="domain" description="ABM" evidence="1">
    <location>
        <begin position="2"/>
        <end position="90"/>
    </location>
</feature>
<dbReference type="RefSeq" id="WP_274164580.1">
    <property type="nucleotide sequence ID" value="NZ_JAJUBC010000011.1"/>
</dbReference>
<dbReference type="GO" id="GO:0004497">
    <property type="term" value="F:monooxygenase activity"/>
    <property type="evidence" value="ECO:0007669"/>
    <property type="project" value="UniProtKB-KW"/>
</dbReference>
<name>A0ABT5R0D2_9GAMM</name>
<dbReference type="PANTHER" id="PTHR37811">
    <property type="entry name" value="BLL5343 PROTEIN"/>
    <property type="match status" value="1"/>
</dbReference>
<evidence type="ECO:0000313" key="3">
    <source>
        <dbReference type="Proteomes" id="UP001149400"/>
    </source>
</evidence>
<organism evidence="2 3">
    <name type="scientific">Enterovibrio gelatinilyticus</name>
    <dbReference type="NCBI Taxonomy" id="2899819"/>
    <lineage>
        <taxon>Bacteria</taxon>
        <taxon>Pseudomonadati</taxon>
        <taxon>Pseudomonadota</taxon>
        <taxon>Gammaproteobacteria</taxon>
        <taxon>Vibrionales</taxon>
        <taxon>Vibrionaceae</taxon>
        <taxon>Enterovibrio</taxon>
    </lineage>
</organism>
<keyword evidence="2" id="KW-0560">Oxidoreductase</keyword>
<proteinExistence type="predicted"/>
<dbReference type="InterPro" id="IPR052936">
    <property type="entry name" value="Jasmonate_Hydroxylase-like"/>
</dbReference>
<evidence type="ECO:0000313" key="2">
    <source>
        <dbReference type="EMBL" id="MDD1793729.1"/>
    </source>
</evidence>
<dbReference type="Proteomes" id="UP001149400">
    <property type="component" value="Unassembled WGS sequence"/>
</dbReference>
<keyword evidence="2" id="KW-0503">Monooxygenase</keyword>
<comment type="caution">
    <text evidence="2">The sequence shown here is derived from an EMBL/GenBank/DDBJ whole genome shotgun (WGS) entry which is preliminary data.</text>
</comment>
<accession>A0ABT5R0D2</accession>
<dbReference type="InterPro" id="IPR007138">
    <property type="entry name" value="ABM_dom"/>
</dbReference>